<feature type="coiled-coil region" evidence="7">
    <location>
        <begin position="75"/>
        <end position="102"/>
    </location>
</feature>
<evidence type="ECO:0000256" key="4">
    <source>
        <dbReference type="ARBA" id="ARBA00022989"/>
    </source>
</evidence>
<dbReference type="PANTHER" id="PTHR17613:SF14">
    <property type="entry name" value="DEMENTIN, ISOFORM H"/>
    <property type="match status" value="1"/>
</dbReference>
<dbReference type="GO" id="GO:0012505">
    <property type="term" value="C:endomembrane system"/>
    <property type="evidence" value="ECO:0007669"/>
    <property type="project" value="TreeGrafter"/>
</dbReference>
<evidence type="ECO:0000256" key="2">
    <source>
        <dbReference type="ARBA" id="ARBA00008108"/>
    </source>
</evidence>
<organism evidence="9 10">
    <name type="scientific">Caenorhabditis japonica</name>
    <dbReference type="NCBI Taxonomy" id="281687"/>
    <lineage>
        <taxon>Eukaryota</taxon>
        <taxon>Metazoa</taxon>
        <taxon>Ecdysozoa</taxon>
        <taxon>Nematoda</taxon>
        <taxon>Chromadorea</taxon>
        <taxon>Rhabditida</taxon>
        <taxon>Rhabditina</taxon>
        <taxon>Rhabditomorpha</taxon>
        <taxon>Rhabditoidea</taxon>
        <taxon>Rhabditidae</taxon>
        <taxon>Peloderinae</taxon>
        <taxon>Caenorhabditis</taxon>
    </lineage>
</organism>
<reference evidence="10" key="1">
    <citation type="submission" date="2010-08" db="EMBL/GenBank/DDBJ databases">
        <authorList>
            <consortium name="Caenorhabditis japonica Sequencing Consortium"/>
            <person name="Wilson R.K."/>
        </authorList>
    </citation>
    <scope>NUCLEOTIDE SEQUENCE [LARGE SCALE GENOMIC DNA]</scope>
    <source>
        <strain evidence="10">DF5081</strain>
    </source>
</reference>
<evidence type="ECO:0000256" key="3">
    <source>
        <dbReference type="ARBA" id="ARBA00022692"/>
    </source>
</evidence>
<evidence type="ECO:0000313" key="9">
    <source>
        <dbReference type="EnsemblMetazoa" id="CJA06369b.1"/>
    </source>
</evidence>
<feature type="transmembrane region" description="Helical" evidence="8">
    <location>
        <begin position="150"/>
        <end position="172"/>
    </location>
</feature>
<keyword evidence="10" id="KW-1185">Reference proteome</keyword>
<reference evidence="9" key="2">
    <citation type="submission" date="2022-06" db="UniProtKB">
        <authorList>
            <consortium name="EnsemblMetazoa"/>
        </authorList>
    </citation>
    <scope>IDENTIFICATION</scope>
    <source>
        <strain evidence="9">DF5081</strain>
    </source>
</reference>
<evidence type="ECO:0000256" key="5">
    <source>
        <dbReference type="ARBA" id="ARBA00023054"/>
    </source>
</evidence>
<evidence type="ECO:0000256" key="8">
    <source>
        <dbReference type="SAM" id="Phobius"/>
    </source>
</evidence>
<keyword evidence="5 7" id="KW-0175">Coiled coil</keyword>
<accession>A0A8R1HMN3</accession>
<dbReference type="PANTHER" id="PTHR17613">
    <property type="entry name" value="CEREBRAL PROTEIN-11-RELATED"/>
    <property type="match status" value="1"/>
</dbReference>
<comment type="similarity">
    <text evidence="2">Belongs to the TEX28 family.</text>
</comment>
<evidence type="ECO:0000313" key="10">
    <source>
        <dbReference type="Proteomes" id="UP000005237"/>
    </source>
</evidence>
<sequence>MTHIQMIDRKYDKLEDEVRKDIKFYAEALEEERFKTTKLEELLNEAVEVQTAEIVTLKNESHMASRLDVRHDERFRNVEECMESLQNHLVRIENNLLEVRQVKLTGNLSQRVALSGANIVVEFLKFSLFIVASILDLVRPLTGSRNRSAVAFGLLIFAIFFGHHLTKIFFIFRSSSSSPPNATEFPTK</sequence>
<dbReference type="InterPro" id="IPR019394">
    <property type="entry name" value="TEX28/TMCC"/>
</dbReference>
<name>A0A8R1HMN3_CAEJA</name>
<feature type="transmembrane region" description="Helical" evidence="8">
    <location>
        <begin position="119"/>
        <end position="138"/>
    </location>
</feature>
<dbReference type="AlphaFoldDB" id="A0A8R1HMN3"/>
<keyword evidence="6 8" id="KW-0472">Membrane</keyword>
<proteinExistence type="inferred from homology"/>
<keyword evidence="4 8" id="KW-1133">Transmembrane helix</keyword>
<evidence type="ECO:0000256" key="7">
    <source>
        <dbReference type="SAM" id="Coils"/>
    </source>
</evidence>
<comment type="subcellular location">
    <subcellularLocation>
        <location evidence="1">Membrane</location>
    </subcellularLocation>
</comment>
<evidence type="ECO:0000256" key="1">
    <source>
        <dbReference type="ARBA" id="ARBA00004370"/>
    </source>
</evidence>
<dbReference type="Pfam" id="PF10267">
    <property type="entry name" value="Tmemb_cc2"/>
    <property type="match status" value="1"/>
</dbReference>
<dbReference type="EnsemblMetazoa" id="CJA06369b.1">
    <property type="protein sequence ID" value="CJA06369b.1"/>
    <property type="gene ID" value="WBGene00125573"/>
</dbReference>
<dbReference type="Proteomes" id="UP000005237">
    <property type="component" value="Unassembled WGS sequence"/>
</dbReference>
<evidence type="ECO:0000256" key="6">
    <source>
        <dbReference type="ARBA" id="ARBA00023136"/>
    </source>
</evidence>
<protein>
    <submittedName>
        <fullName evidence="9">Uncharacterized protein</fullName>
    </submittedName>
</protein>
<keyword evidence="3 8" id="KW-0812">Transmembrane</keyword>
<dbReference type="GO" id="GO:0016020">
    <property type="term" value="C:membrane"/>
    <property type="evidence" value="ECO:0007669"/>
    <property type="project" value="UniProtKB-SubCell"/>
</dbReference>